<organism evidence="6 7">
    <name type="scientific">Calocera viscosa (strain TUFC12733)</name>
    <dbReference type="NCBI Taxonomy" id="1330018"/>
    <lineage>
        <taxon>Eukaryota</taxon>
        <taxon>Fungi</taxon>
        <taxon>Dikarya</taxon>
        <taxon>Basidiomycota</taxon>
        <taxon>Agaricomycotina</taxon>
        <taxon>Dacrymycetes</taxon>
        <taxon>Dacrymycetales</taxon>
        <taxon>Dacrymycetaceae</taxon>
        <taxon>Calocera</taxon>
    </lineage>
</organism>
<dbReference type="Proteomes" id="UP000076738">
    <property type="component" value="Unassembled WGS sequence"/>
</dbReference>
<sequence length="1000" mass="108798">MARRRRVRVGPEGKRWRCIDTFQSSVCFFPFKFSSYTLCSLPATLPAEKSKMDFLSATYKELRAQAQTQLQSALTPQTQTMQSTIDKLTDRLLQSEQLADRRASLLALKGLSRDAKREVGETALMALLGSLDRDAQADPEAGKAVLETLLALCERDEVDPSLPQPTPAAQARGKGREDLGLRHTDVVLQSPEPVHTLVRLLGQTNFYIRFTTLQLLGVLLANRGQQVQNYVLGSPQGVGSLVGVLQERREIIRNEALLLLQNLIAQNADLQKIVAFEGAFERLLDIAQAEGGVEGGVVAQDCLLAIELLLRFNVSNQNYFRETSNIPRLPPLLLFPHPSPAPTEPSPQSFALQFWDAQKLANATAVVRLVQVLLGGVGAGKEQNQLALLASGMTRCLVELGLASNAPTSLKIHALNALSTLLASSRANQQLLASLSLTPYAWAGGDEWDRLPSQSSVTSLIRTAISGDLGAAVLTGGGEAEREGLECRAAAVQAFDAFVTGNKEGVEGVLAELAFPPDGTDTTPFADPPLPAGVALLHALTALPSPEVAPPSLNGLPPARFNTYPTLFACHLFAHLLRSSEAARASARSVALPLPSGPPGEEEEDEQPPTLVQVLIGNVNLALREQLRAREEGRQREGREWDRACVGWMQVLCTWLWESPGSVREFLSEGGNVQVLVGPITQASGVDPLVQGLAAFLLGTCYEFNTDPGEITRATLHPILLKHVGADQFVNRMTRLREDERFKSVTPDSAVVGPGSGGADGAGGGGGGGGMQTGQGERPPEAEVWFDWSFVEFWKNTYFSVQRAITSDPNAIKPPAGESPQTLALISSLQETIKSQAKDLEAMQRKLDALHREREEERDTLGQELDRLNRQVAEMSEELQLAAGRERSKEGQMREKEREIDALKQELVDASFAPGAAGATAAAAAQPDPALQAHLTQLEQQFRDAQARIKEQEEQVEDAFVALDELSQKRRRDKKRMKEAKLEVSEDEDEEDEEDDEDVD</sequence>
<protein>
    <recommendedName>
        <fullName evidence="5">Vesicle tethering protein Uso1/P115-like head domain-containing protein</fullName>
    </recommendedName>
</protein>
<feature type="region of interest" description="Disordered" evidence="4">
    <location>
        <begin position="964"/>
        <end position="1000"/>
    </location>
</feature>
<dbReference type="GO" id="GO:0005795">
    <property type="term" value="C:Golgi stack"/>
    <property type="evidence" value="ECO:0007669"/>
    <property type="project" value="TreeGrafter"/>
</dbReference>
<gene>
    <name evidence="6" type="ORF">CALVIDRAFT_551102</name>
</gene>
<dbReference type="GO" id="GO:0000139">
    <property type="term" value="C:Golgi membrane"/>
    <property type="evidence" value="ECO:0007669"/>
    <property type="project" value="InterPro"/>
</dbReference>
<feature type="region of interest" description="Disordered" evidence="4">
    <location>
        <begin position="743"/>
        <end position="779"/>
    </location>
</feature>
<accession>A0A167I4H9</accession>
<evidence type="ECO:0000313" key="7">
    <source>
        <dbReference type="Proteomes" id="UP000076738"/>
    </source>
</evidence>
<dbReference type="GO" id="GO:0006888">
    <property type="term" value="P:endoplasmic reticulum to Golgi vesicle-mediated transport"/>
    <property type="evidence" value="ECO:0007669"/>
    <property type="project" value="TreeGrafter"/>
</dbReference>
<dbReference type="SUPFAM" id="SSF48371">
    <property type="entry name" value="ARM repeat"/>
    <property type="match status" value="1"/>
</dbReference>
<dbReference type="Pfam" id="PF04869">
    <property type="entry name" value="Uso1_p115_head"/>
    <property type="match status" value="1"/>
</dbReference>
<evidence type="ECO:0000313" key="6">
    <source>
        <dbReference type="EMBL" id="KZO92290.1"/>
    </source>
</evidence>
<evidence type="ECO:0000259" key="5">
    <source>
        <dbReference type="Pfam" id="PF04869"/>
    </source>
</evidence>
<keyword evidence="2" id="KW-0333">Golgi apparatus</keyword>
<evidence type="ECO:0000256" key="1">
    <source>
        <dbReference type="ARBA" id="ARBA00004555"/>
    </source>
</evidence>
<dbReference type="GO" id="GO:0012507">
    <property type="term" value="C:ER to Golgi transport vesicle membrane"/>
    <property type="evidence" value="ECO:0007669"/>
    <property type="project" value="TreeGrafter"/>
</dbReference>
<feature type="domain" description="Vesicle tethering protein Uso1/P115-like head" evidence="5">
    <location>
        <begin position="482"/>
        <end position="805"/>
    </location>
</feature>
<reference evidence="6 7" key="1">
    <citation type="journal article" date="2016" name="Mol. Biol. Evol.">
        <title>Comparative Genomics of Early-Diverging Mushroom-Forming Fungi Provides Insights into the Origins of Lignocellulose Decay Capabilities.</title>
        <authorList>
            <person name="Nagy L.G."/>
            <person name="Riley R."/>
            <person name="Tritt A."/>
            <person name="Adam C."/>
            <person name="Daum C."/>
            <person name="Floudas D."/>
            <person name="Sun H."/>
            <person name="Yadav J.S."/>
            <person name="Pangilinan J."/>
            <person name="Larsson K.H."/>
            <person name="Matsuura K."/>
            <person name="Barry K."/>
            <person name="Labutti K."/>
            <person name="Kuo R."/>
            <person name="Ohm R.A."/>
            <person name="Bhattacharya S.S."/>
            <person name="Shirouzu T."/>
            <person name="Yoshinaga Y."/>
            <person name="Martin F.M."/>
            <person name="Grigoriev I.V."/>
            <person name="Hibbett D.S."/>
        </authorList>
    </citation>
    <scope>NUCLEOTIDE SEQUENCE [LARGE SCALE GENOMIC DNA]</scope>
    <source>
        <strain evidence="6 7">TUFC12733</strain>
    </source>
</reference>
<dbReference type="InterPro" id="IPR011989">
    <property type="entry name" value="ARM-like"/>
</dbReference>
<dbReference type="GO" id="GO:0006886">
    <property type="term" value="P:intracellular protein transport"/>
    <property type="evidence" value="ECO:0007669"/>
    <property type="project" value="InterPro"/>
</dbReference>
<dbReference type="InterPro" id="IPR006953">
    <property type="entry name" value="Vesicle_Uso1_P115_head"/>
</dbReference>
<feature type="compositionally biased region" description="Basic residues" evidence="4">
    <location>
        <begin position="969"/>
        <end position="978"/>
    </location>
</feature>
<dbReference type="EMBL" id="KV417312">
    <property type="protein sequence ID" value="KZO92290.1"/>
    <property type="molecule type" value="Genomic_DNA"/>
</dbReference>
<comment type="subcellular location">
    <subcellularLocation>
        <location evidence="1">Golgi apparatus</location>
    </subcellularLocation>
</comment>
<dbReference type="PANTHER" id="PTHR10013">
    <property type="entry name" value="GENERAL VESICULAR TRANSPORT FACTOR P115"/>
    <property type="match status" value="1"/>
</dbReference>
<dbReference type="InterPro" id="IPR016024">
    <property type="entry name" value="ARM-type_fold"/>
</dbReference>
<evidence type="ECO:0000256" key="4">
    <source>
        <dbReference type="SAM" id="MobiDB-lite"/>
    </source>
</evidence>
<dbReference type="GO" id="GO:0005783">
    <property type="term" value="C:endoplasmic reticulum"/>
    <property type="evidence" value="ECO:0007669"/>
    <property type="project" value="TreeGrafter"/>
</dbReference>
<dbReference type="InterPro" id="IPR024095">
    <property type="entry name" value="Vesicle_P115"/>
</dbReference>
<dbReference type="PANTHER" id="PTHR10013:SF0">
    <property type="entry name" value="GENERAL VESICULAR TRANSPORT FACTOR P115"/>
    <property type="match status" value="1"/>
</dbReference>
<proteinExistence type="predicted"/>
<evidence type="ECO:0000256" key="3">
    <source>
        <dbReference type="ARBA" id="ARBA00023054"/>
    </source>
</evidence>
<feature type="compositionally biased region" description="Acidic residues" evidence="4">
    <location>
        <begin position="985"/>
        <end position="1000"/>
    </location>
</feature>
<dbReference type="OrthoDB" id="198977at2759"/>
<dbReference type="STRING" id="1330018.A0A167I4H9"/>
<evidence type="ECO:0000256" key="2">
    <source>
        <dbReference type="ARBA" id="ARBA00023034"/>
    </source>
</evidence>
<keyword evidence="7" id="KW-1185">Reference proteome</keyword>
<dbReference type="GO" id="GO:0048280">
    <property type="term" value="P:vesicle fusion with Golgi apparatus"/>
    <property type="evidence" value="ECO:0007669"/>
    <property type="project" value="InterPro"/>
</dbReference>
<dbReference type="AlphaFoldDB" id="A0A167I4H9"/>
<dbReference type="GO" id="GO:0048211">
    <property type="term" value="P:Golgi vesicle docking"/>
    <property type="evidence" value="ECO:0007669"/>
    <property type="project" value="TreeGrafter"/>
</dbReference>
<name>A0A167I4H9_CALVF</name>
<keyword evidence="3" id="KW-0175">Coiled coil</keyword>
<feature type="compositionally biased region" description="Gly residues" evidence="4">
    <location>
        <begin position="754"/>
        <end position="773"/>
    </location>
</feature>
<dbReference type="Gene3D" id="1.25.10.10">
    <property type="entry name" value="Leucine-rich Repeat Variant"/>
    <property type="match status" value="1"/>
</dbReference>
<dbReference type="FunFam" id="1.25.10.10:FF:000296">
    <property type="entry name" value="Related to transport protein USO1"/>
    <property type="match status" value="1"/>
</dbReference>